<evidence type="ECO:0000313" key="1">
    <source>
        <dbReference type="EMBL" id="GIX93862.1"/>
    </source>
</evidence>
<dbReference type="EMBL" id="BPLQ01002550">
    <property type="protein sequence ID" value="GIX93862.1"/>
    <property type="molecule type" value="Genomic_DNA"/>
</dbReference>
<name>A0AAV4P9A9_9ARAC</name>
<protein>
    <submittedName>
        <fullName evidence="1">Uncharacterized protein</fullName>
    </submittedName>
</protein>
<dbReference type="Proteomes" id="UP001054837">
    <property type="component" value="Unassembled WGS sequence"/>
</dbReference>
<comment type="caution">
    <text evidence="1">The sequence shown here is derived from an EMBL/GenBank/DDBJ whole genome shotgun (WGS) entry which is preliminary data.</text>
</comment>
<dbReference type="AlphaFoldDB" id="A0AAV4P9A9"/>
<keyword evidence="2" id="KW-1185">Reference proteome</keyword>
<evidence type="ECO:0000313" key="2">
    <source>
        <dbReference type="Proteomes" id="UP001054837"/>
    </source>
</evidence>
<organism evidence="1 2">
    <name type="scientific">Caerostris darwini</name>
    <dbReference type="NCBI Taxonomy" id="1538125"/>
    <lineage>
        <taxon>Eukaryota</taxon>
        <taxon>Metazoa</taxon>
        <taxon>Ecdysozoa</taxon>
        <taxon>Arthropoda</taxon>
        <taxon>Chelicerata</taxon>
        <taxon>Arachnida</taxon>
        <taxon>Araneae</taxon>
        <taxon>Araneomorphae</taxon>
        <taxon>Entelegynae</taxon>
        <taxon>Araneoidea</taxon>
        <taxon>Araneidae</taxon>
        <taxon>Caerostris</taxon>
    </lineage>
</organism>
<accession>A0AAV4P9A9</accession>
<reference evidence="1 2" key="1">
    <citation type="submission" date="2021-06" db="EMBL/GenBank/DDBJ databases">
        <title>Caerostris darwini draft genome.</title>
        <authorList>
            <person name="Kono N."/>
            <person name="Arakawa K."/>
        </authorList>
    </citation>
    <scope>NUCLEOTIDE SEQUENCE [LARGE SCALE GENOMIC DNA]</scope>
</reference>
<gene>
    <name evidence="1" type="ORF">CDAR_179021</name>
</gene>
<proteinExistence type="predicted"/>
<sequence length="91" mass="10446">MKFEHADEWKLCCKFNGVLLHRVFGELGTVKSSKSADGTRFMRFSFSDALNNTLVNLSAELKHRLVLNLQVLFSLHLVNLLVCPFRVAMEY</sequence>